<comment type="function">
    <text evidence="2">Required for stress adaptation, morphogenesis and virulence.</text>
</comment>
<dbReference type="GO" id="GO:0000160">
    <property type="term" value="P:phosphorelay signal transduction system"/>
    <property type="evidence" value="ECO:0007669"/>
    <property type="project" value="InterPro"/>
</dbReference>
<keyword evidence="8" id="KW-1185">Reference proteome</keyword>
<evidence type="ECO:0000259" key="6">
    <source>
        <dbReference type="PROSITE" id="PS50110"/>
    </source>
</evidence>
<dbReference type="CDD" id="cd17546">
    <property type="entry name" value="REC_hyHK_CKI1_RcsC-like"/>
    <property type="match status" value="1"/>
</dbReference>
<accession>A0A9P0VZT6</accession>
<feature type="region of interest" description="Disordered" evidence="5">
    <location>
        <begin position="87"/>
        <end position="115"/>
    </location>
</feature>
<dbReference type="PANTHER" id="PTHR44591:SF3">
    <property type="entry name" value="RESPONSE REGULATORY DOMAIN-CONTAINING PROTEIN"/>
    <property type="match status" value="1"/>
</dbReference>
<reference evidence="7" key="1">
    <citation type="submission" date="2022-03" db="EMBL/GenBank/DDBJ databases">
        <authorList>
            <person name="Legras J.-L."/>
            <person name="Devillers H."/>
            <person name="Grondin C."/>
        </authorList>
    </citation>
    <scope>NUCLEOTIDE SEQUENCE</scope>
    <source>
        <strain evidence="7">CLIB 1423</strain>
    </source>
</reference>
<dbReference type="OrthoDB" id="303614at2759"/>
<sequence>MGRRFKFTMDLFKNLDPYDRRSSPSMPPAHNALVNTPPPREEESSGKPMDFLNAQLSTPPLTNVSPNYTYDQQNNDYFRYKSKHAQPHLNTNSPIVDRSPKAQKLNKSHELGENGNEYLDDLESEQEQIVSPIEEDQSSTCSLSGRRGSIVPSSAPTSTNTPVSDDKSYIPSTHSYKFMCVDDNKINLRILSKLIGKLYPYADIHITTNPIQALTMIEENDYDLCFIDIEMPGLTGKEIAFKVRQTDQILGLIAVTTKASPDEVLEYESLGIDSTFAKPLQYSYTHIMDSVDTVIEKRKQQELKSTST</sequence>
<protein>
    <recommendedName>
        <fullName evidence="3">Stress response regulator protein 1</fullName>
    </recommendedName>
</protein>
<evidence type="ECO:0000256" key="1">
    <source>
        <dbReference type="ARBA" id="ARBA00022553"/>
    </source>
</evidence>
<dbReference type="InterPro" id="IPR011006">
    <property type="entry name" value="CheY-like_superfamily"/>
</dbReference>
<gene>
    <name evidence="7" type="ORF">CLIB1423_13S00804</name>
</gene>
<organism evidence="7 8">
    <name type="scientific">[Candida] railenensis</name>
    <dbReference type="NCBI Taxonomy" id="45579"/>
    <lineage>
        <taxon>Eukaryota</taxon>
        <taxon>Fungi</taxon>
        <taxon>Dikarya</taxon>
        <taxon>Ascomycota</taxon>
        <taxon>Saccharomycotina</taxon>
        <taxon>Pichiomycetes</taxon>
        <taxon>Debaryomycetaceae</taxon>
        <taxon>Kurtzmaniella</taxon>
    </lineage>
</organism>
<evidence type="ECO:0000256" key="2">
    <source>
        <dbReference type="ARBA" id="ARBA00037668"/>
    </source>
</evidence>
<dbReference type="GO" id="GO:1900445">
    <property type="term" value="P:positive regulation of filamentous growth of a population of unicellular organisms in response to biotic stimulus"/>
    <property type="evidence" value="ECO:0007669"/>
    <property type="project" value="UniProtKB-ARBA"/>
</dbReference>
<comment type="caution">
    <text evidence="7">The sequence shown here is derived from an EMBL/GenBank/DDBJ whole genome shotgun (WGS) entry which is preliminary data.</text>
</comment>
<dbReference type="Proteomes" id="UP000837801">
    <property type="component" value="Unassembled WGS sequence"/>
</dbReference>
<feature type="modified residue" description="4-aspartylphosphate" evidence="4">
    <location>
        <position position="228"/>
    </location>
</feature>
<evidence type="ECO:0000313" key="8">
    <source>
        <dbReference type="Proteomes" id="UP000837801"/>
    </source>
</evidence>
<feature type="compositionally biased region" description="Polar residues" evidence="5">
    <location>
        <begin position="151"/>
        <end position="163"/>
    </location>
</feature>
<dbReference type="Pfam" id="PF00072">
    <property type="entry name" value="Response_reg"/>
    <property type="match status" value="1"/>
</dbReference>
<dbReference type="InterPro" id="IPR001789">
    <property type="entry name" value="Sig_transdc_resp-reg_receiver"/>
</dbReference>
<dbReference type="PANTHER" id="PTHR44591">
    <property type="entry name" value="STRESS RESPONSE REGULATOR PROTEIN 1"/>
    <property type="match status" value="1"/>
</dbReference>
<dbReference type="Gene3D" id="3.40.50.2300">
    <property type="match status" value="1"/>
</dbReference>
<dbReference type="AlphaFoldDB" id="A0A9P0VZT6"/>
<proteinExistence type="predicted"/>
<evidence type="ECO:0000313" key="7">
    <source>
        <dbReference type="EMBL" id="CAH2353877.1"/>
    </source>
</evidence>
<feature type="domain" description="Response regulatory" evidence="6">
    <location>
        <begin position="177"/>
        <end position="293"/>
    </location>
</feature>
<dbReference type="GO" id="GO:0006950">
    <property type="term" value="P:response to stress"/>
    <property type="evidence" value="ECO:0007669"/>
    <property type="project" value="UniProtKB-ARBA"/>
</dbReference>
<dbReference type="SMART" id="SM00448">
    <property type="entry name" value="REC"/>
    <property type="match status" value="1"/>
</dbReference>
<feature type="region of interest" description="Disordered" evidence="5">
    <location>
        <begin position="16"/>
        <end position="53"/>
    </location>
</feature>
<dbReference type="InterPro" id="IPR050595">
    <property type="entry name" value="Bact_response_regulator"/>
</dbReference>
<dbReference type="SUPFAM" id="SSF52172">
    <property type="entry name" value="CheY-like"/>
    <property type="match status" value="1"/>
</dbReference>
<dbReference type="PROSITE" id="PS50110">
    <property type="entry name" value="RESPONSE_REGULATORY"/>
    <property type="match status" value="1"/>
</dbReference>
<evidence type="ECO:0000256" key="3">
    <source>
        <dbReference type="ARBA" id="ARBA00040436"/>
    </source>
</evidence>
<evidence type="ECO:0000256" key="5">
    <source>
        <dbReference type="SAM" id="MobiDB-lite"/>
    </source>
</evidence>
<feature type="region of interest" description="Disordered" evidence="5">
    <location>
        <begin position="132"/>
        <end position="166"/>
    </location>
</feature>
<dbReference type="GO" id="GO:0036180">
    <property type="term" value="P:filamentous growth of a population of unicellular organisms in response to biotic stimulus"/>
    <property type="evidence" value="ECO:0007669"/>
    <property type="project" value="UniProtKB-ARBA"/>
</dbReference>
<evidence type="ECO:0000256" key="4">
    <source>
        <dbReference type="PROSITE-ProRule" id="PRU00169"/>
    </source>
</evidence>
<name>A0A9P0VZT6_9ASCO</name>
<dbReference type="EMBL" id="CAKXYY010000013">
    <property type="protein sequence ID" value="CAH2353877.1"/>
    <property type="molecule type" value="Genomic_DNA"/>
</dbReference>
<keyword evidence="1 4" id="KW-0597">Phosphoprotein</keyword>